<name>A0A1G5RSR6_9FIRM</name>
<evidence type="ECO:0000256" key="3">
    <source>
        <dbReference type="ARBA" id="ARBA00022428"/>
    </source>
</evidence>
<feature type="transmembrane region" description="Helical" evidence="8">
    <location>
        <begin position="12"/>
        <end position="31"/>
    </location>
</feature>
<keyword evidence="7 8" id="KW-0472">Membrane</keyword>
<dbReference type="InterPro" id="IPR044878">
    <property type="entry name" value="UbiA_sf"/>
</dbReference>
<dbReference type="PANTHER" id="PTHR13929">
    <property type="entry name" value="1,4-DIHYDROXY-2-NAPHTHOATE OCTAPRENYLTRANSFERASE"/>
    <property type="match status" value="1"/>
</dbReference>
<reference evidence="9 10" key="1">
    <citation type="submission" date="2016-10" db="EMBL/GenBank/DDBJ databases">
        <authorList>
            <person name="de Groot N.N."/>
        </authorList>
    </citation>
    <scope>NUCLEOTIDE SEQUENCE [LARGE SCALE GENOMIC DNA]</scope>
    <source>
        <strain evidence="9 10">DSM 2784</strain>
    </source>
</reference>
<dbReference type="Pfam" id="PF01040">
    <property type="entry name" value="UbiA"/>
    <property type="match status" value="1"/>
</dbReference>
<evidence type="ECO:0000313" key="10">
    <source>
        <dbReference type="Proteomes" id="UP000199208"/>
    </source>
</evidence>
<feature type="transmembrane region" description="Helical" evidence="8">
    <location>
        <begin position="188"/>
        <end position="213"/>
    </location>
</feature>
<dbReference type="AlphaFoldDB" id="A0A1G5RSR6"/>
<dbReference type="GO" id="GO:0042371">
    <property type="term" value="P:vitamin K biosynthetic process"/>
    <property type="evidence" value="ECO:0007669"/>
    <property type="project" value="TreeGrafter"/>
</dbReference>
<protein>
    <submittedName>
        <fullName evidence="9">1,4-dihydroxy-2-naphthoate octaprenyltransferase</fullName>
    </submittedName>
</protein>
<feature type="transmembrane region" description="Helical" evidence="8">
    <location>
        <begin position="115"/>
        <end position="134"/>
    </location>
</feature>
<feature type="transmembrane region" description="Helical" evidence="8">
    <location>
        <begin position="258"/>
        <end position="276"/>
    </location>
</feature>
<organism evidence="9 10">
    <name type="scientific">Acidaminobacter hydrogenoformans DSM 2784</name>
    <dbReference type="NCBI Taxonomy" id="1120920"/>
    <lineage>
        <taxon>Bacteria</taxon>
        <taxon>Bacillati</taxon>
        <taxon>Bacillota</taxon>
        <taxon>Clostridia</taxon>
        <taxon>Peptostreptococcales</taxon>
        <taxon>Acidaminobacteraceae</taxon>
        <taxon>Acidaminobacter</taxon>
    </lineage>
</organism>
<evidence type="ECO:0000256" key="7">
    <source>
        <dbReference type="ARBA" id="ARBA00023136"/>
    </source>
</evidence>
<feature type="transmembrane region" description="Helical" evidence="8">
    <location>
        <begin position="297"/>
        <end position="317"/>
    </location>
</feature>
<feature type="transmembrane region" description="Helical" evidence="8">
    <location>
        <begin position="37"/>
        <end position="61"/>
    </location>
</feature>
<keyword evidence="4 9" id="KW-0808">Transferase</keyword>
<evidence type="ECO:0000256" key="1">
    <source>
        <dbReference type="ARBA" id="ARBA00004141"/>
    </source>
</evidence>
<dbReference type="CDD" id="cd13962">
    <property type="entry name" value="PT_UbiA_UBIAD1"/>
    <property type="match status" value="1"/>
</dbReference>
<feature type="transmembrane region" description="Helical" evidence="8">
    <location>
        <begin position="146"/>
        <end position="168"/>
    </location>
</feature>
<evidence type="ECO:0000256" key="5">
    <source>
        <dbReference type="ARBA" id="ARBA00022692"/>
    </source>
</evidence>
<evidence type="ECO:0000256" key="6">
    <source>
        <dbReference type="ARBA" id="ARBA00022989"/>
    </source>
</evidence>
<sequence>MKVSSFFKLVEIQTKVASVFPFFFGTLYGVWTRGSFRWLPALVMLLSLICIDMATTAVNNYMDYKRAIRREGYGYEEHNAIVKDQVEIDRVKIVIITLLGLGLIFGLVLVWLTDWIVLLVGVVSAGVGILYSYGPVPISRTPLGEIFSGGFMGILIPFLAFYIQYPVGTLVAVGWQLEWMTLGIDAGLLLKLVFVSVPFAVGIANIMLANNICDLEDDLVNRRYTLVAYIGQKQGTVLYQVLFSAAYGVIVIGTALGWLPIFAVIGIATGLPVYKLTREFSARPDKKETFVNAVKSFVLIAAGMVLTMLIAVTYNYFF</sequence>
<comment type="pathway">
    <text evidence="2">Quinol/quinone metabolism; menaquinone biosynthesis.</text>
</comment>
<dbReference type="PIRSF" id="PIRSF005355">
    <property type="entry name" value="UBIAD1"/>
    <property type="match status" value="1"/>
</dbReference>
<dbReference type="GO" id="GO:0016020">
    <property type="term" value="C:membrane"/>
    <property type="evidence" value="ECO:0007669"/>
    <property type="project" value="UniProtKB-SubCell"/>
</dbReference>
<proteinExistence type="predicted"/>
<accession>A0A1G5RSR6</accession>
<evidence type="ECO:0000256" key="8">
    <source>
        <dbReference type="SAM" id="Phobius"/>
    </source>
</evidence>
<dbReference type="EMBL" id="FMWL01000002">
    <property type="protein sequence ID" value="SCZ77057.1"/>
    <property type="molecule type" value="Genomic_DNA"/>
</dbReference>
<dbReference type="Gene3D" id="1.10.357.140">
    <property type="entry name" value="UbiA prenyltransferase"/>
    <property type="match status" value="1"/>
</dbReference>
<dbReference type="GO" id="GO:0004659">
    <property type="term" value="F:prenyltransferase activity"/>
    <property type="evidence" value="ECO:0007669"/>
    <property type="project" value="InterPro"/>
</dbReference>
<comment type="subcellular location">
    <subcellularLocation>
        <location evidence="1">Membrane</location>
        <topology evidence="1">Multi-pass membrane protein</topology>
    </subcellularLocation>
</comment>
<keyword evidence="6 8" id="KW-1133">Transmembrane helix</keyword>
<dbReference type="NCBIfam" id="NF004752">
    <property type="entry name" value="PRK06080.1-4"/>
    <property type="match status" value="1"/>
</dbReference>
<evidence type="ECO:0000256" key="4">
    <source>
        <dbReference type="ARBA" id="ARBA00022679"/>
    </source>
</evidence>
<dbReference type="InterPro" id="IPR026046">
    <property type="entry name" value="UBIAD1"/>
</dbReference>
<dbReference type="InterPro" id="IPR000537">
    <property type="entry name" value="UbiA_prenyltransferase"/>
</dbReference>
<dbReference type="RefSeq" id="WP_170829245.1">
    <property type="nucleotide sequence ID" value="NZ_FMWL01000002.1"/>
</dbReference>
<dbReference type="UniPathway" id="UPA00079"/>
<keyword evidence="10" id="KW-1185">Reference proteome</keyword>
<dbReference type="Proteomes" id="UP000199208">
    <property type="component" value="Unassembled WGS sequence"/>
</dbReference>
<keyword evidence="3" id="KW-0474">Menaquinone biosynthesis</keyword>
<keyword evidence="5 8" id="KW-0812">Transmembrane</keyword>
<dbReference type="STRING" id="1120920.SAMN03080599_00543"/>
<evidence type="ECO:0000256" key="2">
    <source>
        <dbReference type="ARBA" id="ARBA00004863"/>
    </source>
</evidence>
<feature type="transmembrane region" description="Helical" evidence="8">
    <location>
        <begin position="91"/>
        <end position="109"/>
    </location>
</feature>
<gene>
    <name evidence="9" type="ORF">SAMN03080599_00543</name>
</gene>
<dbReference type="GO" id="GO:0009234">
    <property type="term" value="P:menaquinone biosynthetic process"/>
    <property type="evidence" value="ECO:0007669"/>
    <property type="project" value="UniProtKB-UniPathway"/>
</dbReference>
<dbReference type="PANTHER" id="PTHR13929:SF0">
    <property type="entry name" value="UBIA PRENYLTRANSFERASE DOMAIN-CONTAINING PROTEIN 1"/>
    <property type="match status" value="1"/>
</dbReference>
<evidence type="ECO:0000313" key="9">
    <source>
        <dbReference type="EMBL" id="SCZ77057.1"/>
    </source>
</evidence>